<dbReference type="RefSeq" id="WP_354637416.1">
    <property type="nucleotide sequence ID" value="NZ_CP159872.1"/>
</dbReference>
<evidence type="ECO:0000313" key="2">
    <source>
        <dbReference type="EMBL" id="XCM77722.1"/>
    </source>
</evidence>
<dbReference type="InterPro" id="IPR002575">
    <property type="entry name" value="Aminoglycoside_PTrfase"/>
</dbReference>
<sequence>MIPEADTALAQCHGDFGPRNWLVRKLSGHGLAVGVIDFERSQVEEPVRRDLMRVVLQLTPHRPDLHAAFLAGYGRDLTADEWTACRAWAAIDCPAALRWALDHHHDEEIVGYARTVLEQLRRPAATT</sequence>
<name>A0AAU8JPF8_9ACTN</name>
<feature type="domain" description="Aminoglycoside phosphotransferase" evidence="1">
    <location>
        <begin position="12"/>
        <end position="88"/>
    </location>
</feature>
<dbReference type="KEGG" id="kcm:ABWK59_01600"/>
<accession>A0AAU8JPF8</accession>
<dbReference type="EMBL" id="CP159872">
    <property type="protein sequence ID" value="XCM77722.1"/>
    <property type="molecule type" value="Genomic_DNA"/>
</dbReference>
<dbReference type="AlphaFoldDB" id="A0AAU8JPF8"/>
<organism evidence="2">
    <name type="scientific">Kitasatospora camelliae</name>
    <dbReference type="NCBI Taxonomy" id="3156397"/>
    <lineage>
        <taxon>Bacteria</taxon>
        <taxon>Bacillati</taxon>
        <taxon>Actinomycetota</taxon>
        <taxon>Actinomycetes</taxon>
        <taxon>Kitasatosporales</taxon>
        <taxon>Streptomycetaceae</taxon>
        <taxon>Kitasatospora</taxon>
    </lineage>
</organism>
<reference evidence="2" key="1">
    <citation type="submission" date="2024-06" db="EMBL/GenBank/DDBJ databases">
        <title>The genome sequences of Kitasatospora sp. strain HUAS MG31.</title>
        <authorList>
            <person name="Mo P."/>
        </authorList>
    </citation>
    <scope>NUCLEOTIDE SEQUENCE</scope>
    <source>
        <strain evidence="2">HUAS MG31</strain>
    </source>
</reference>
<dbReference type="SUPFAM" id="SSF56112">
    <property type="entry name" value="Protein kinase-like (PK-like)"/>
    <property type="match status" value="1"/>
</dbReference>
<gene>
    <name evidence="2" type="ORF">ABWK59_01600</name>
</gene>
<evidence type="ECO:0000259" key="1">
    <source>
        <dbReference type="Pfam" id="PF01636"/>
    </source>
</evidence>
<dbReference type="InterPro" id="IPR011009">
    <property type="entry name" value="Kinase-like_dom_sf"/>
</dbReference>
<dbReference type="Pfam" id="PF01636">
    <property type="entry name" value="APH"/>
    <property type="match status" value="1"/>
</dbReference>
<proteinExistence type="predicted"/>
<dbReference type="Gene3D" id="3.90.1200.10">
    <property type="match status" value="1"/>
</dbReference>
<protein>
    <submittedName>
        <fullName evidence="2">Phosphotransferase</fullName>
    </submittedName>
</protein>